<proteinExistence type="predicted"/>
<dbReference type="GO" id="GO:0005886">
    <property type="term" value="C:plasma membrane"/>
    <property type="evidence" value="ECO:0007669"/>
    <property type="project" value="InterPro"/>
</dbReference>
<dbReference type="EMBL" id="JAULSN010000001">
    <property type="protein sequence ID" value="KAK3383559.1"/>
    <property type="molecule type" value="Genomic_DNA"/>
</dbReference>
<evidence type="ECO:0000256" key="3">
    <source>
        <dbReference type="ARBA" id="ARBA00022989"/>
    </source>
</evidence>
<organism evidence="8 9">
    <name type="scientific">Lasiosphaeria ovina</name>
    <dbReference type="NCBI Taxonomy" id="92902"/>
    <lineage>
        <taxon>Eukaryota</taxon>
        <taxon>Fungi</taxon>
        <taxon>Dikarya</taxon>
        <taxon>Ascomycota</taxon>
        <taxon>Pezizomycotina</taxon>
        <taxon>Sordariomycetes</taxon>
        <taxon>Sordariomycetidae</taxon>
        <taxon>Sordariales</taxon>
        <taxon>Lasiosphaeriaceae</taxon>
        <taxon>Lasiosphaeria</taxon>
    </lineage>
</organism>
<dbReference type="PANTHER" id="PTHR28013">
    <property type="entry name" value="PROTEIN DCV1-RELATED"/>
    <property type="match status" value="1"/>
</dbReference>
<evidence type="ECO:0000256" key="1">
    <source>
        <dbReference type="ARBA" id="ARBA00004141"/>
    </source>
</evidence>
<feature type="chain" id="PRO_5042095579" evidence="7">
    <location>
        <begin position="26"/>
        <end position="555"/>
    </location>
</feature>
<evidence type="ECO:0000313" key="9">
    <source>
        <dbReference type="Proteomes" id="UP001287356"/>
    </source>
</evidence>
<feature type="compositionally biased region" description="Gly residues" evidence="5">
    <location>
        <begin position="311"/>
        <end position="355"/>
    </location>
</feature>
<reference evidence="8" key="1">
    <citation type="journal article" date="2023" name="Mol. Phylogenet. Evol.">
        <title>Genome-scale phylogeny and comparative genomics of the fungal order Sordariales.</title>
        <authorList>
            <person name="Hensen N."/>
            <person name="Bonometti L."/>
            <person name="Westerberg I."/>
            <person name="Brannstrom I.O."/>
            <person name="Guillou S."/>
            <person name="Cros-Aarteil S."/>
            <person name="Calhoun S."/>
            <person name="Haridas S."/>
            <person name="Kuo A."/>
            <person name="Mondo S."/>
            <person name="Pangilinan J."/>
            <person name="Riley R."/>
            <person name="LaButti K."/>
            <person name="Andreopoulos B."/>
            <person name="Lipzen A."/>
            <person name="Chen C."/>
            <person name="Yan M."/>
            <person name="Daum C."/>
            <person name="Ng V."/>
            <person name="Clum A."/>
            <person name="Steindorff A."/>
            <person name="Ohm R.A."/>
            <person name="Martin F."/>
            <person name="Silar P."/>
            <person name="Natvig D.O."/>
            <person name="Lalanne C."/>
            <person name="Gautier V."/>
            <person name="Ament-Velasquez S.L."/>
            <person name="Kruys A."/>
            <person name="Hutchinson M.I."/>
            <person name="Powell A.J."/>
            <person name="Barry K."/>
            <person name="Miller A.N."/>
            <person name="Grigoriev I.V."/>
            <person name="Debuchy R."/>
            <person name="Gladieux P."/>
            <person name="Hiltunen Thoren M."/>
            <person name="Johannesson H."/>
        </authorList>
    </citation>
    <scope>NUCLEOTIDE SEQUENCE</scope>
    <source>
        <strain evidence="8">CBS 958.72</strain>
    </source>
</reference>
<keyword evidence="9" id="KW-1185">Reference proteome</keyword>
<keyword evidence="7" id="KW-0732">Signal</keyword>
<feature type="compositionally biased region" description="Basic and acidic residues" evidence="5">
    <location>
        <begin position="236"/>
        <end position="249"/>
    </location>
</feature>
<feature type="transmembrane region" description="Helical" evidence="6">
    <location>
        <begin position="83"/>
        <end position="106"/>
    </location>
</feature>
<feature type="signal peptide" evidence="7">
    <location>
        <begin position="1"/>
        <end position="25"/>
    </location>
</feature>
<comment type="subcellular location">
    <subcellularLocation>
        <location evidence="1">Membrane</location>
        <topology evidence="1">Multi-pass membrane protein</topology>
    </subcellularLocation>
</comment>
<feature type="transmembrane region" description="Helical" evidence="6">
    <location>
        <begin position="118"/>
        <end position="144"/>
    </location>
</feature>
<keyword evidence="4 6" id="KW-0472">Membrane</keyword>
<accession>A0AAE0TXY2</accession>
<reference evidence="8" key="2">
    <citation type="submission" date="2023-06" db="EMBL/GenBank/DDBJ databases">
        <authorList>
            <consortium name="Lawrence Berkeley National Laboratory"/>
            <person name="Haridas S."/>
            <person name="Hensen N."/>
            <person name="Bonometti L."/>
            <person name="Westerberg I."/>
            <person name="Brannstrom I.O."/>
            <person name="Guillou S."/>
            <person name="Cros-Aarteil S."/>
            <person name="Calhoun S."/>
            <person name="Kuo A."/>
            <person name="Mondo S."/>
            <person name="Pangilinan J."/>
            <person name="Riley R."/>
            <person name="Labutti K."/>
            <person name="Andreopoulos B."/>
            <person name="Lipzen A."/>
            <person name="Chen C."/>
            <person name="Yanf M."/>
            <person name="Daum C."/>
            <person name="Ng V."/>
            <person name="Clum A."/>
            <person name="Steindorff A."/>
            <person name="Ohm R."/>
            <person name="Martin F."/>
            <person name="Silar P."/>
            <person name="Natvig D."/>
            <person name="Lalanne C."/>
            <person name="Gautier V."/>
            <person name="Ament-Velasquez S.L."/>
            <person name="Kruys A."/>
            <person name="Hutchinson M.I."/>
            <person name="Powell A.J."/>
            <person name="Barry K."/>
            <person name="Miller A.N."/>
            <person name="Grigoriev I.V."/>
            <person name="Debuchy R."/>
            <person name="Gladieux P."/>
            <person name="Thoren M.H."/>
            <person name="Johannesson H."/>
        </authorList>
    </citation>
    <scope>NUCLEOTIDE SEQUENCE</scope>
    <source>
        <strain evidence="8">CBS 958.72</strain>
    </source>
</reference>
<feature type="compositionally biased region" description="Low complexity" evidence="5">
    <location>
        <begin position="401"/>
        <end position="413"/>
    </location>
</feature>
<feature type="region of interest" description="Disordered" evidence="5">
    <location>
        <begin position="233"/>
        <end position="491"/>
    </location>
</feature>
<sequence length="555" mass="58343">MLRPATPLSVLLFAAFCLLLLAVLSTPIIKAVPLGSFLGVNFGVFGWCKGDTCSGIEIGYGVPILATTDSSSFDLPVQTRNTLSAILVIHPVAALITLIMFVLAVIAHLHAPSHSARYLLLVFVVGIIDFLLCLLCFLIDVLLFVPHMAWGSYIVLAATILVALSGLVSCAMRRTVVSRKARKKRIAANAEMSGENYYNRQAQQTVPATTAGALQPTVPVVSGANGRADTLPEFASFEKKDDRSSDERIPLTARSPSDRSPNALTNDVPSGLPDNQSFPSLSNVQTEYGNAQPDGYGVRRGPSFESINSRGRGGGPQGGYRGRSGYSGPGRGGYGGYGPTPPNGRGGYGPPGRGGYAPPPGGRGGYGPPPRGYGGPGSRGGRTPPPPSYQGAAGAYDRRPSPGAAYGSGPYGARQASPGPPSAPGYMTNPPSTVGGYDSYNPDRDSLPRAESPPPLPRVDDGIPSRPVAEMDAASGNSPQGPQGFGQYGIRDSDADVAGMLAMQQARTSTPQRHETYKHLCSTKTSMEPRTWQEFAGCTVAIKSRQPKWTSIARH</sequence>
<dbReference type="AlphaFoldDB" id="A0AAE0TXY2"/>
<comment type="caution">
    <text evidence="8">The sequence shown here is derived from an EMBL/GenBank/DDBJ whole genome shotgun (WGS) entry which is preliminary data.</text>
</comment>
<dbReference type="GO" id="GO:0035838">
    <property type="term" value="C:growing cell tip"/>
    <property type="evidence" value="ECO:0007669"/>
    <property type="project" value="TreeGrafter"/>
</dbReference>
<gene>
    <name evidence="8" type="ORF">B0T24DRAFT_53725</name>
</gene>
<evidence type="ECO:0000256" key="2">
    <source>
        <dbReference type="ARBA" id="ARBA00022692"/>
    </source>
</evidence>
<dbReference type="Proteomes" id="UP001287356">
    <property type="component" value="Unassembled WGS sequence"/>
</dbReference>
<dbReference type="InterPro" id="IPR051380">
    <property type="entry name" value="pH-response_reg_palI/RIM9"/>
</dbReference>
<feature type="transmembrane region" description="Helical" evidence="6">
    <location>
        <begin position="150"/>
        <end position="172"/>
    </location>
</feature>
<dbReference type="PANTHER" id="PTHR28013:SF3">
    <property type="entry name" value="PROTEIN DCV1-RELATED"/>
    <property type="match status" value="1"/>
</dbReference>
<protein>
    <submittedName>
        <fullName evidence="8">SUR7/PalI family-domain-containing protein</fullName>
    </submittedName>
</protein>
<evidence type="ECO:0000256" key="7">
    <source>
        <dbReference type="SAM" id="SignalP"/>
    </source>
</evidence>
<keyword evidence="2 6" id="KW-0812">Transmembrane</keyword>
<dbReference type="InterPro" id="IPR009571">
    <property type="entry name" value="SUR7/Rim9-like_fungi"/>
</dbReference>
<evidence type="ECO:0000256" key="4">
    <source>
        <dbReference type="ARBA" id="ARBA00023136"/>
    </source>
</evidence>
<name>A0AAE0TXY2_9PEZI</name>
<feature type="compositionally biased region" description="Pro residues" evidence="5">
    <location>
        <begin position="357"/>
        <end position="371"/>
    </location>
</feature>
<feature type="compositionally biased region" description="Polar residues" evidence="5">
    <location>
        <begin position="254"/>
        <end position="289"/>
    </location>
</feature>
<evidence type="ECO:0000313" key="8">
    <source>
        <dbReference type="EMBL" id="KAK3383559.1"/>
    </source>
</evidence>
<dbReference type="GO" id="GO:0032153">
    <property type="term" value="C:cell division site"/>
    <property type="evidence" value="ECO:0007669"/>
    <property type="project" value="TreeGrafter"/>
</dbReference>
<dbReference type="Pfam" id="PF06687">
    <property type="entry name" value="SUR7"/>
    <property type="match status" value="1"/>
</dbReference>
<evidence type="ECO:0000256" key="5">
    <source>
        <dbReference type="SAM" id="MobiDB-lite"/>
    </source>
</evidence>
<keyword evidence="3 6" id="KW-1133">Transmembrane helix</keyword>
<evidence type="ECO:0000256" key="6">
    <source>
        <dbReference type="SAM" id="Phobius"/>
    </source>
</evidence>